<dbReference type="Pfam" id="PF02049">
    <property type="entry name" value="FliE"/>
    <property type="match status" value="1"/>
</dbReference>
<evidence type="ECO:0000256" key="4">
    <source>
        <dbReference type="HAMAP-Rule" id="MF_00724"/>
    </source>
</evidence>
<comment type="similarity">
    <text evidence="2 4">Belongs to the FliE family.</text>
</comment>
<organism evidence="6 7">
    <name type="scientific">Clostridium ganghwense</name>
    <dbReference type="NCBI Taxonomy" id="312089"/>
    <lineage>
        <taxon>Bacteria</taxon>
        <taxon>Bacillati</taxon>
        <taxon>Bacillota</taxon>
        <taxon>Clostridia</taxon>
        <taxon>Eubacteriales</taxon>
        <taxon>Clostridiaceae</taxon>
        <taxon>Clostridium</taxon>
    </lineage>
</organism>
<keyword evidence="3 4" id="KW-0975">Bacterial flagellum</keyword>
<keyword evidence="6" id="KW-0282">Flagellum</keyword>
<dbReference type="PANTHER" id="PTHR34653:SF1">
    <property type="entry name" value="FLAGELLAR HOOK-BASAL BODY COMPLEX PROTEIN FLIE"/>
    <property type="match status" value="1"/>
</dbReference>
<dbReference type="PANTHER" id="PTHR34653">
    <property type="match status" value="1"/>
</dbReference>
<evidence type="ECO:0000256" key="1">
    <source>
        <dbReference type="ARBA" id="ARBA00004117"/>
    </source>
</evidence>
<dbReference type="PRINTS" id="PR01006">
    <property type="entry name" value="FLGHOOKFLIE"/>
</dbReference>
<comment type="subcellular location">
    <subcellularLocation>
        <location evidence="1 4">Bacterial flagellum basal body</location>
    </subcellularLocation>
</comment>
<sequence>MKINEFIPNTSLNTKLNSVDKKNNKEKNITGFADTLKSKLDEVNDKIVEADKKTERFIKGEDVDIHEVTIKTTEAKLSLQLAVEIRNKLMEAYQELNRMQV</sequence>
<keyword evidence="6" id="KW-0969">Cilium</keyword>
<name>A0ABT4CPM5_9CLOT</name>
<accession>A0ABT4CPM5</accession>
<keyword evidence="7" id="KW-1185">Reference proteome</keyword>
<proteinExistence type="inferred from homology"/>
<evidence type="ECO:0000256" key="2">
    <source>
        <dbReference type="ARBA" id="ARBA00009272"/>
    </source>
</evidence>
<dbReference type="EMBL" id="JAPQES010000002">
    <property type="protein sequence ID" value="MCY6370393.1"/>
    <property type="molecule type" value="Genomic_DNA"/>
</dbReference>
<reference evidence="6" key="1">
    <citation type="submission" date="2022-12" db="EMBL/GenBank/DDBJ databases">
        <authorList>
            <person name="Wang J."/>
        </authorList>
    </citation>
    <scope>NUCLEOTIDE SEQUENCE</scope>
    <source>
        <strain evidence="6">HY-42-06</strain>
    </source>
</reference>
<dbReference type="NCBIfam" id="TIGR00205">
    <property type="entry name" value="fliE"/>
    <property type="match status" value="1"/>
</dbReference>
<gene>
    <name evidence="4 6" type="primary">fliE</name>
    <name evidence="6" type="ORF">OXH55_07070</name>
</gene>
<evidence type="ECO:0000256" key="3">
    <source>
        <dbReference type="ARBA" id="ARBA00023143"/>
    </source>
</evidence>
<evidence type="ECO:0000313" key="7">
    <source>
        <dbReference type="Proteomes" id="UP001079657"/>
    </source>
</evidence>
<dbReference type="Proteomes" id="UP001079657">
    <property type="component" value="Unassembled WGS sequence"/>
</dbReference>
<comment type="caution">
    <text evidence="6">The sequence shown here is derived from an EMBL/GenBank/DDBJ whole genome shotgun (WGS) entry which is preliminary data.</text>
</comment>
<evidence type="ECO:0000313" key="6">
    <source>
        <dbReference type="EMBL" id="MCY6370393.1"/>
    </source>
</evidence>
<protein>
    <recommendedName>
        <fullName evidence="4 5">Flagellar hook-basal body complex protein FliE</fullName>
    </recommendedName>
</protein>
<evidence type="ECO:0000256" key="5">
    <source>
        <dbReference type="NCBIfam" id="TIGR00205"/>
    </source>
</evidence>
<dbReference type="HAMAP" id="MF_00724">
    <property type="entry name" value="FliE"/>
    <property type="match status" value="1"/>
</dbReference>
<dbReference type="InterPro" id="IPR001624">
    <property type="entry name" value="FliE"/>
</dbReference>
<dbReference type="RefSeq" id="WP_268049135.1">
    <property type="nucleotide sequence ID" value="NZ_JAPQES010000002.1"/>
</dbReference>
<keyword evidence="6" id="KW-0966">Cell projection</keyword>